<comment type="caution">
    <text evidence="2">The sequence shown here is derived from an EMBL/GenBank/DDBJ whole genome shotgun (WGS) entry which is preliminary data.</text>
</comment>
<dbReference type="Proteomes" id="UP000237105">
    <property type="component" value="Unassembled WGS sequence"/>
</dbReference>
<sequence>MFRLLSINFSSLLGGLPRWSASINGFLWMFLLRPSRVTLYCLLEALPSSSVVLLVPYYLITSLIV</sequence>
<evidence type="ECO:0000313" key="2">
    <source>
        <dbReference type="EMBL" id="PON68697.1"/>
    </source>
</evidence>
<feature type="transmembrane region" description="Helical" evidence="1">
    <location>
        <begin position="37"/>
        <end position="60"/>
    </location>
</feature>
<keyword evidence="1" id="KW-0472">Membrane</keyword>
<dbReference type="EMBL" id="JXTB01000060">
    <property type="protein sequence ID" value="PON68697.1"/>
    <property type="molecule type" value="Genomic_DNA"/>
</dbReference>
<organism evidence="2 3">
    <name type="scientific">Parasponia andersonii</name>
    <name type="common">Sponia andersonii</name>
    <dbReference type="NCBI Taxonomy" id="3476"/>
    <lineage>
        <taxon>Eukaryota</taxon>
        <taxon>Viridiplantae</taxon>
        <taxon>Streptophyta</taxon>
        <taxon>Embryophyta</taxon>
        <taxon>Tracheophyta</taxon>
        <taxon>Spermatophyta</taxon>
        <taxon>Magnoliopsida</taxon>
        <taxon>eudicotyledons</taxon>
        <taxon>Gunneridae</taxon>
        <taxon>Pentapetalae</taxon>
        <taxon>rosids</taxon>
        <taxon>fabids</taxon>
        <taxon>Rosales</taxon>
        <taxon>Cannabaceae</taxon>
        <taxon>Parasponia</taxon>
    </lineage>
</organism>
<evidence type="ECO:0000313" key="3">
    <source>
        <dbReference type="Proteomes" id="UP000237105"/>
    </source>
</evidence>
<accession>A0A2P5D5Z1</accession>
<evidence type="ECO:0000256" key="1">
    <source>
        <dbReference type="SAM" id="Phobius"/>
    </source>
</evidence>
<name>A0A2P5D5Z1_PARAD</name>
<protein>
    <submittedName>
        <fullName evidence="2">Uncharacterized protein</fullName>
    </submittedName>
</protein>
<dbReference type="OrthoDB" id="10394904at2759"/>
<dbReference type="AlphaFoldDB" id="A0A2P5D5Z1"/>
<proteinExistence type="predicted"/>
<reference evidence="3" key="1">
    <citation type="submission" date="2016-06" db="EMBL/GenBank/DDBJ databases">
        <title>Parallel loss of symbiosis genes in relatives of nitrogen-fixing non-legume Parasponia.</title>
        <authorList>
            <person name="Van Velzen R."/>
            <person name="Holmer R."/>
            <person name="Bu F."/>
            <person name="Rutten L."/>
            <person name="Van Zeijl A."/>
            <person name="Liu W."/>
            <person name="Santuari L."/>
            <person name="Cao Q."/>
            <person name="Sharma T."/>
            <person name="Shen D."/>
            <person name="Roswanjaya Y."/>
            <person name="Wardhani T."/>
            <person name="Kalhor M.S."/>
            <person name="Jansen J."/>
            <person name="Van den Hoogen J."/>
            <person name="Gungor B."/>
            <person name="Hartog M."/>
            <person name="Hontelez J."/>
            <person name="Verver J."/>
            <person name="Yang W.-C."/>
            <person name="Schijlen E."/>
            <person name="Repin R."/>
            <person name="Schilthuizen M."/>
            <person name="Schranz E."/>
            <person name="Heidstra R."/>
            <person name="Miyata K."/>
            <person name="Fedorova E."/>
            <person name="Kohlen W."/>
            <person name="Bisseling T."/>
            <person name="Smit S."/>
            <person name="Geurts R."/>
        </authorList>
    </citation>
    <scope>NUCLEOTIDE SEQUENCE [LARGE SCALE GENOMIC DNA]</scope>
    <source>
        <strain evidence="3">cv. WU1-14</strain>
    </source>
</reference>
<keyword evidence="1" id="KW-0812">Transmembrane</keyword>
<keyword evidence="3" id="KW-1185">Reference proteome</keyword>
<feature type="transmembrane region" description="Helical" evidence="1">
    <location>
        <begin position="12"/>
        <end position="31"/>
    </location>
</feature>
<gene>
    <name evidence="2" type="ORF">PanWU01x14_093040</name>
</gene>
<keyword evidence="1" id="KW-1133">Transmembrane helix</keyword>